<dbReference type="GO" id="GO:0002939">
    <property type="term" value="P:tRNA N1-guanine methylation"/>
    <property type="evidence" value="ECO:0007669"/>
    <property type="project" value="TreeGrafter"/>
</dbReference>
<gene>
    <name evidence="11" type="ORF">FRX48_04596</name>
</gene>
<dbReference type="GO" id="GO:0000049">
    <property type="term" value="F:tRNA binding"/>
    <property type="evidence" value="ECO:0007669"/>
    <property type="project" value="TreeGrafter"/>
</dbReference>
<sequence length="438" mass="49135">MCFTPNLSYRSFVGGRYILWTIPPGKVRLILTSRTGQGIRCLLSLNPPTRHSHSKRLRSMEAGGRPSKMRKLESSVKKEEQEGTVAVERPVHAILNQACEVEASSSNSPDQDEHSVGQDNNGKNGLATSQPGPDQSEVTLSKNQLKKLKRQQEWEASRDFRKAKRKEKIQEKKERKRAAFEEAASAAVVANSANGDETYENSNEEPKGVLRRRAVQLPIAFVLDCDFDDLMLDKERISMAAQLTRCYSDNHKAPFKAHLAMCSFGGKLKDRFENVLSGHHHSWKGVTFLSGDFVEAADQAKEWMKGNDGGELAGMFAAEYQHEEPAMAENTESGEVVYLTSDSPHTLTELRPYSTYVIGAIVDKNRHKGICYKRAMDRGIKTAKLPIGDYMQMTSRFVLATNHVAEIMLRWLELGNWGEAFLRVVPKRKGGVLKHQQS</sequence>
<dbReference type="EC" id="2.1.1.221" evidence="1"/>
<protein>
    <recommendedName>
        <fullName evidence="2">tRNA (guanine(9)-N1)-methyltransferase</fullName>
        <ecNumber evidence="1">2.1.1.221</ecNumber>
    </recommendedName>
    <alternativeName>
        <fullName evidence="7">tRNA methyltransferase 10</fullName>
    </alternativeName>
    <alternativeName>
        <fullName evidence="6">tRNA(m1G9)-methyltransferase</fullName>
    </alternativeName>
</protein>
<dbReference type="EMBL" id="VXIT01000007">
    <property type="protein sequence ID" value="KAA6411316.1"/>
    <property type="molecule type" value="Genomic_DNA"/>
</dbReference>
<dbReference type="InterPro" id="IPR028564">
    <property type="entry name" value="MT_TRM10-typ"/>
</dbReference>
<evidence type="ECO:0000256" key="1">
    <source>
        <dbReference type="ARBA" id="ARBA00012797"/>
    </source>
</evidence>
<dbReference type="AlphaFoldDB" id="A0A5M8PP42"/>
<dbReference type="OrthoDB" id="278300at2759"/>
<accession>A0A5M8PP42</accession>
<organism evidence="11 12">
    <name type="scientific">Lasallia pustulata</name>
    <dbReference type="NCBI Taxonomy" id="136370"/>
    <lineage>
        <taxon>Eukaryota</taxon>
        <taxon>Fungi</taxon>
        <taxon>Dikarya</taxon>
        <taxon>Ascomycota</taxon>
        <taxon>Pezizomycotina</taxon>
        <taxon>Lecanoromycetes</taxon>
        <taxon>OSLEUM clade</taxon>
        <taxon>Umbilicariomycetidae</taxon>
        <taxon>Umbilicariales</taxon>
        <taxon>Umbilicariaceae</taxon>
        <taxon>Lasallia</taxon>
    </lineage>
</organism>
<feature type="compositionally biased region" description="Basic and acidic residues" evidence="9">
    <location>
        <begin position="168"/>
        <end position="180"/>
    </location>
</feature>
<dbReference type="PROSITE" id="PS51675">
    <property type="entry name" value="SAM_MT_TRM10"/>
    <property type="match status" value="1"/>
</dbReference>
<dbReference type="InterPro" id="IPR038459">
    <property type="entry name" value="MT_TRM10-typ_sf"/>
</dbReference>
<comment type="caution">
    <text evidence="11">The sequence shown here is derived from an EMBL/GenBank/DDBJ whole genome shotgun (WGS) entry which is preliminary data.</text>
</comment>
<name>A0A5M8PP42_9LECA</name>
<dbReference type="PANTHER" id="PTHR13563">
    <property type="entry name" value="TRNA (GUANINE-9-) METHYLTRANSFERASE"/>
    <property type="match status" value="1"/>
</dbReference>
<feature type="compositionally biased region" description="Basic and acidic residues" evidence="9">
    <location>
        <begin position="150"/>
        <end position="160"/>
    </location>
</feature>
<evidence type="ECO:0000256" key="2">
    <source>
        <dbReference type="ARBA" id="ARBA00020451"/>
    </source>
</evidence>
<evidence type="ECO:0000256" key="4">
    <source>
        <dbReference type="ARBA" id="ARBA00022679"/>
    </source>
</evidence>
<feature type="region of interest" description="Disordered" evidence="9">
    <location>
        <begin position="101"/>
        <end position="185"/>
    </location>
</feature>
<evidence type="ECO:0000256" key="8">
    <source>
        <dbReference type="ARBA" id="ARBA00048434"/>
    </source>
</evidence>
<feature type="region of interest" description="Disordered" evidence="9">
    <location>
        <begin position="46"/>
        <end position="89"/>
    </location>
</feature>
<feature type="domain" description="SAM-dependent MTase TRM10-type" evidence="10">
    <location>
        <begin position="207"/>
        <end position="432"/>
    </location>
</feature>
<keyword evidence="3 11" id="KW-0489">Methyltransferase</keyword>
<evidence type="ECO:0000256" key="3">
    <source>
        <dbReference type="ARBA" id="ARBA00022603"/>
    </source>
</evidence>
<evidence type="ECO:0000313" key="11">
    <source>
        <dbReference type="EMBL" id="KAA6411316.1"/>
    </source>
</evidence>
<evidence type="ECO:0000256" key="9">
    <source>
        <dbReference type="SAM" id="MobiDB-lite"/>
    </source>
</evidence>
<dbReference type="GO" id="GO:0005634">
    <property type="term" value="C:nucleus"/>
    <property type="evidence" value="ECO:0007669"/>
    <property type="project" value="TreeGrafter"/>
</dbReference>
<keyword evidence="5" id="KW-0949">S-adenosyl-L-methionine</keyword>
<evidence type="ECO:0000259" key="10">
    <source>
        <dbReference type="PROSITE" id="PS51675"/>
    </source>
</evidence>
<dbReference type="PANTHER" id="PTHR13563:SF13">
    <property type="entry name" value="TRNA METHYLTRANSFERASE 10 HOMOLOG A"/>
    <property type="match status" value="1"/>
</dbReference>
<comment type="catalytic activity">
    <reaction evidence="8">
        <text>guanosine(9) in tRNA + S-adenosyl-L-methionine = N(1)-methylguanosine(9) in tRNA + S-adenosyl-L-homocysteine + H(+)</text>
        <dbReference type="Rhea" id="RHEA:43156"/>
        <dbReference type="Rhea" id="RHEA-COMP:10367"/>
        <dbReference type="Rhea" id="RHEA-COMP:10368"/>
        <dbReference type="ChEBI" id="CHEBI:15378"/>
        <dbReference type="ChEBI" id="CHEBI:57856"/>
        <dbReference type="ChEBI" id="CHEBI:59789"/>
        <dbReference type="ChEBI" id="CHEBI:73542"/>
        <dbReference type="ChEBI" id="CHEBI:74269"/>
        <dbReference type="EC" id="2.1.1.221"/>
    </reaction>
</comment>
<feature type="compositionally biased region" description="Polar residues" evidence="9">
    <location>
        <begin position="117"/>
        <end position="143"/>
    </location>
</feature>
<reference evidence="11 12" key="1">
    <citation type="submission" date="2019-09" db="EMBL/GenBank/DDBJ databases">
        <title>The hologenome of the rock-dwelling lichen Lasallia pustulata.</title>
        <authorList>
            <person name="Greshake Tzovaras B."/>
            <person name="Segers F."/>
            <person name="Bicker A."/>
            <person name="Dal Grande F."/>
            <person name="Otte J."/>
            <person name="Hankeln T."/>
            <person name="Schmitt I."/>
            <person name="Ebersberger I."/>
        </authorList>
    </citation>
    <scope>NUCLEOTIDE SEQUENCE [LARGE SCALE GENOMIC DNA]</scope>
    <source>
        <strain evidence="11">A1-1</strain>
    </source>
</reference>
<keyword evidence="4 11" id="KW-0808">Transferase</keyword>
<dbReference type="Proteomes" id="UP000324767">
    <property type="component" value="Unassembled WGS sequence"/>
</dbReference>
<feature type="compositionally biased region" description="Basic and acidic residues" evidence="9">
    <location>
        <begin position="70"/>
        <end position="81"/>
    </location>
</feature>
<evidence type="ECO:0000256" key="7">
    <source>
        <dbReference type="ARBA" id="ARBA00032166"/>
    </source>
</evidence>
<evidence type="ECO:0000256" key="6">
    <source>
        <dbReference type="ARBA" id="ARBA00031792"/>
    </source>
</evidence>
<evidence type="ECO:0000256" key="5">
    <source>
        <dbReference type="ARBA" id="ARBA00022691"/>
    </source>
</evidence>
<dbReference type="CDD" id="cd18089">
    <property type="entry name" value="SPOUT_Trm10-like"/>
    <property type="match status" value="1"/>
</dbReference>
<proteinExistence type="predicted"/>
<dbReference type="InterPro" id="IPR007356">
    <property type="entry name" value="tRNA_m1G_MeTrfase_euk"/>
</dbReference>
<dbReference type="GO" id="GO:0052905">
    <property type="term" value="F:tRNA (guanosine(9)-N1)-methyltransferase activity"/>
    <property type="evidence" value="ECO:0007669"/>
    <property type="project" value="UniProtKB-EC"/>
</dbReference>
<evidence type="ECO:0000313" key="12">
    <source>
        <dbReference type="Proteomes" id="UP000324767"/>
    </source>
</evidence>
<dbReference type="Gene3D" id="3.40.1280.30">
    <property type="match status" value="1"/>
</dbReference>